<keyword evidence="3" id="KW-1185">Reference proteome</keyword>
<dbReference type="HOGENOM" id="CLU_1060123_0_0_2"/>
<dbReference type="KEGG" id="mmh:Mmah_0070"/>
<name>D5E8U8_METMS</name>
<gene>
    <name evidence="2" type="ordered locus">Mmah_0070</name>
</gene>
<dbReference type="Proteomes" id="UP000001059">
    <property type="component" value="Chromosome"/>
</dbReference>
<evidence type="ECO:0000313" key="3">
    <source>
        <dbReference type="Proteomes" id="UP000001059"/>
    </source>
</evidence>
<reference evidence="2 3" key="1">
    <citation type="submission" date="2010-03" db="EMBL/GenBank/DDBJ databases">
        <title>The complete genome of Methanohalophilus mahii DSM 5219.</title>
        <authorList>
            <consortium name="US DOE Joint Genome Institute (JGI-PGF)"/>
            <person name="Lucas S."/>
            <person name="Copeland A."/>
            <person name="Lapidus A."/>
            <person name="Glavina del Rio T."/>
            <person name="Dalin E."/>
            <person name="Tice H."/>
            <person name="Bruce D."/>
            <person name="Goodwin L."/>
            <person name="Pitluck S."/>
            <person name="Kyrpides N."/>
            <person name="Mavromatis K."/>
            <person name="Ivanova N."/>
            <person name="Lykidis A."/>
            <person name="Saunders E."/>
            <person name="Brettin T."/>
            <person name="Detter J.C."/>
            <person name="Han C."/>
            <person name="Land M."/>
            <person name="Hauser L."/>
            <person name="Markowitz V."/>
            <person name="Cheng J.-F."/>
            <person name="Hugenholtz P."/>
            <person name="Woyke T."/>
            <person name="Wu D."/>
            <person name="Spring S."/>
            <person name="Schneider S."/>
            <person name="Schroeder M."/>
            <person name="Klenk H.-P."/>
            <person name="Eisen J.A."/>
        </authorList>
    </citation>
    <scope>NUCLEOTIDE SEQUENCE [LARGE SCALE GENOMIC DNA]</scope>
    <source>
        <strain evidence="3">ATCC 35705 / DSM 5219 / SLP</strain>
    </source>
</reference>
<dbReference type="PROSITE" id="PS51257">
    <property type="entry name" value="PROKAR_LIPOPROTEIN"/>
    <property type="match status" value="1"/>
</dbReference>
<dbReference type="OrthoDB" id="121305at2157"/>
<dbReference type="EMBL" id="CP001994">
    <property type="protein sequence ID" value="ADE35607.1"/>
    <property type="molecule type" value="Genomic_DNA"/>
</dbReference>
<feature type="region of interest" description="Disordered" evidence="1">
    <location>
        <begin position="130"/>
        <end position="159"/>
    </location>
</feature>
<sequence precursor="true">MASNKIYLLVLVIIIGAMALSGCSNGDSGVDDIPSDYEETRSINLGDDISLTQYEIETQDSSQVLNDLQQTAESEGWEVIADWEGDFAGYEIGVALEKDDRVMAINTAVNDGTTTATIITGPRDAANIADMSNDETTPSVDEEESNAPPTTDVDGQDFADVPRYPDSVRIDYRSLTVDSDIDREQVEYLTGDNPEDIKEFYENELEAQGWDIIESLILTEKDDVGVYVRASKDTKTLELGTQPSSDYDDMTEIIIYVETRAD</sequence>
<evidence type="ECO:0000256" key="1">
    <source>
        <dbReference type="SAM" id="MobiDB-lite"/>
    </source>
</evidence>
<dbReference type="AlphaFoldDB" id="D5E8U8"/>
<organism evidence="2 3">
    <name type="scientific">Methanohalophilus mahii (strain ATCC 35705 / DSM 5219 / SLP)</name>
    <dbReference type="NCBI Taxonomy" id="547558"/>
    <lineage>
        <taxon>Archaea</taxon>
        <taxon>Methanobacteriati</taxon>
        <taxon>Methanobacteriota</taxon>
        <taxon>Stenosarchaea group</taxon>
        <taxon>Methanomicrobia</taxon>
        <taxon>Methanosarcinales</taxon>
        <taxon>Methanosarcinaceae</taxon>
        <taxon>Methanohalophilus</taxon>
    </lineage>
</organism>
<accession>D5E8U8</accession>
<proteinExistence type="predicted"/>
<dbReference type="GeneID" id="8982201"/>
<dbReference type="RefSeq" id="WP_013036550.1">
    <property type="nucleotide sequence ID" value="NC_014002.1"/>
</dbReference>
<evidence type="ECO:0000313" key="2">
    <source>
        <dbReference type="EMBL" id="ADE35607.1"/>
    </source>
</evidence>
<protein>
    <submittedName>
        <fullName evidence="2">Uncharacterized protein</fullName>
    </submittedName>
</protein>